<keyword evidence="5" id="KW-0732">Signal</keyword>
<feature type="domain" description="TNase-like" evidence="6">
    <location>
        <begin position="25"/>
        <end position="158"/>
    </location>
</feature>
<dbReference type="PROSITE" id="PS01123">
    <property type="entry name" value="TNASE_1"/>
    <property type="match status" value="1"/>
</dbReference>
<dbReference type="SMART" id="SM00318">
    <property type="entry name" value="SNc"/>
    <property type="match status" value="1"/>
</dbReference>
<name>A0ABW5R724_9BACL</name>
<protein>
    <submittedName>
        <fullName evidence="7">Thermonuclease family protein</fullName>
    </submittedName>
</protein>
<keyword evidence="8" id="KW-1185">Reference proteome</keyword>
<dbReference type="Pfam" id="PF00565">
    <property type="entry name" value="SNase"/>
    <property type="match status" value="1"/>
</dbReference>
<evidence type="ECO:0000256" key="3">
    <source>
        <dbReference type="ARBA" id="ARBA00022801"/>
    </source>
</evidence>
<sequence length="220" mass="24952">MRKWLWLGCLLLLLTGCQQTQTGMDGNTQLVTRVVDGDTMKVMVDGKEETVRLLLVDTPESVHPNKPVQPFGLEASAYAKDMLEGKEVRLELDVSERDKYGRLLVYMWLDEHRMFNEMLLEQGLARVAYIYPPNVKYVDPFRAIQREAQRKEAGIWSLENYVSEQGFVEDADKNDPIPSKSNISYRSCKEARSADAAPLYKGDAGYGKHLDRDGDGIACE</sequence>
<evidence type="ECO:0000313" key="7">
    <source>
        <dbReference type="EMBL" id="MFD2670803.1"/>
    </source>
</evidence>
<dbReference type="Gene3D" id="2.40.50.90">
    <property type="match status" value="1"/>
</dbReference>
<evidence type="ECO:0000256" key="2">
    <source>
        <dbReference type="ARBA" id="ARBA00022759"/>
    </source>
</evidence>
<dbReference type="InterPro" id="IPR035437">
    <property type="entry name" value="SNase_OB-fold_sf"/>
</dbReference>
<dbReference type="InterPro" id="IPR016071">
    <property type="entry name" value="Staphylococal_nuclease_OB-fold"/>
</dbReference>
<comment type="caution">
    <text evidence="7">The sequence shown here is derived from an EMBL/GenBank/DDBJ whole genome shotgun (WGS) entry which is preliminary data.</text>
</comment>
<dbReference type="PROSITE" id="PS50830">
    <property type="entry name" value="TNASE_3"/>
    <property type="match status" value="1"/>
</dbReference>
<feature type="chain" id="PRO_5046047931" evidence="5">
    <location>
        <begin position="21"/>
        <end position="220"/>
    </location>
</feature>
<dbReference type="InterPro" id="IPR008613">
    <property type="entry name" value="Excalibur_Ca-bd_domain"/>
</dbReference>
<evidence type="ECO:0000259" key="6">
    <source>
        <dbReference type="PROSITE" id="PS50830"/>
    </source>
</evidence>
<dbReference type="EMBL" id="JBHUMM010000007">
    <property type="protein sequence ID" value="MFD2670803.1"/>
    <property type="molecule type" value="Genomic_DNA"/>
</dbReference>
<evidence type="ECO:0000256" key="5">
    <source>
        <dbReference type="SAM" id="SignalP"/>
    </source>
</evidence>
<dbReference type="PANTHER" id="PTHR12302">
    <property type="entry name" value="EBNA2 BINDING PROTEIN P100"/>
    <property type="match status" value="1"/>
</dbReference>
<keyword evidence="3" id="KW-0378">Hydrolase</keyword>
<dbReference type="Pfam" id="PF05901">
    <property type="entry name" value="Excalibur"/>
    <property type="match status" value="1"/>
</dbReference>
<evidence type="ECO:0000256" key="4">
    <source>
        <dbReference type="SAM" id="MobiDB-lite"/>
    </source>
</evidence>
<proteinExistence type="predicted"/>
<gene>
    <name evidence="7" type="ORF">ACFSUC_04180</name>
</gene>
<accession>A0ABW5R724</accession>
<dbReference type="PANTHER" id="PTHR12302:SF3">
    <property type="entry name" value="SERINE_THREONINE-PROTEIN KINASE 31"/>
    <property type="match status" value="1"/>
</dbReference>
<evidence type="ECO:0000256" key="1">
    <source>
        <dbReference type="ARBA" id="ARBA00022722"/>
    </source>
</evidence>
<feature type="signal peptide" evidence="5">
    <location>
        <begin position="1"/>
        <end position="20"/>
    </location>
</feature>
<keyword evidence="1" id="KW-0540">Nuclease</keyword>
<feature type="region of interest" description="Disordered" evidence="4">
    <location>
        <begin position="199"/>
        <end position="220"/>
    </location>
</feature>
<dbReference type="SUPFAM" id="SSF50199">
    <property type="entry name" value="Staphylococcal nuclease"/>
    <property type="match status" value="1"/>
</dbReference>
<organism evidence="7 8">
    <name type="scientific">Marinicrinis sediminis</name>
    <dbReference type="NCBI Taxonomy" id="1652465"/>
    <lineage>
        <taxon>Bacteria</taxon>
        <taxon>Bacillati</taxon>
        <taxon>Bacillota</taxon>
        <taxon>Bacilli</taxon>
        <taxon>Bacillales</taxon>
        <taxon>Paenibacillaceae</taxon>
    </lineage>
</organism>
<reference evidence="8" key="1">
    <citation type="journal article" date="2019" name="Int. J. Syst. Evol. Microbiol.">
        <title>The Global Catalogue of Microorganisms (GCM) 10K type strain sequencing project: providing services to taxonomists for standard genome sequencing and annotation.</title>
        <authorList>
            <consortium name="The Broad Institute Genomics Platform"/>
            <consortium name="The Broad Institute Genome Sequencing Center for Infectious Disease"/>
            <person name="Wu L."/>
            <person name="Ma J."/>
        </authorList>
    </citation>
    <scope>NUCLEOTIDE SEQUENCE [LARGE SCALE GENOMIC DNA]</scope>
    <source>
        <strain evidence="8">KCTC 33676</strain>
    </source>
</reference>
<evidence type="ECO:0000313" key="8">
    <source>
        <dbReference type="Proteomes" id="UP001597497"/>
    </source>
</evidence>
<feature type="compositionally biased region" description="Basic and acidic residues" evidence="4">
    <location>
        <begin position="206"/>
        <end position="220"/>
    </location>
</feature>
<dbReference type="Proteomes" id="UP001597497">
    <property type="component" value="Unassembled WGS sequence"/>
</dbReference>
<dbReference type="RefSeq" id="WP_379928233.1">
    <property type="nucleotide sequence ID" value="NZ_JBHUMM010000007.1"/>
</dbReference>
<dbReference type="PROSITE" id="PS51257">
    <property type="entry name" value="PROKAR_LIPOPROTEIN"/>
    <property type="match status" value="1"/>
</dbReference>
<dbReference type="CDD" id="cd00175">
    <property type="entry name" value="SNc"/>
    <property type="match status" value="1"/>
</dbReference>
<dbReference type="SMART" id="SM00894">
    <property type="entry name" value="Excalibur"/>
    <property type="match status" value="1"/>
</dbReference>
<dbReference type="InterPro" id="IPR002071">
    <property type="entry name" value="Thermonucl_AS"/>
</dbReference>
<keyword evidence="2" id="KW-0255">Endonuclease</keyword>